<dbReference type="EMBL" id="CAXAMN010023729">
    <property type="protein sequence ID" value="CAK9080339.1"/>
    <property type="molecule type" value="Genomic_DNA"/>
</dbReference>
<comment type="caution">
    <text evidence="3">The sequence shown here is derived from an EMBL/GenBank/DDBJ whole genome shotgun (WGS) entry which is preliminary data.</text>
</comment>
<feature type="transmembrane region" description="Helical" evidence="2">
    <location>
        <begin position="236"/>
        <end position="254"/>
    </location>
</feature>
<feature type="region of interest" description="Disordered" evidence="1">
    <location>
        <begin position="532"/>
        <end position="564"/>
    </location>
</feature>
<sequence>MRHNTCLSTHEAVALHETVSPARWCVTRGDVRQLQREIHAAIARGSLQTDGSEDDGNSSCAGRHEFGPSIYIVNEQYIKPVTAEAGKMSWALMRNPEGLDCDLFVSHAWQEGIFEFLSKLRGSWPWRAQHAWCCMLANPQHLNISSMLQSPRASPFALALQSSRYVLVIPNRQQSIYCRLWCGYEAYVASQEDKTIQIAAASVWSGFCWTVLLFAAVPLSLGLLVGILANIKAWDIAPGCMIVICIAAFCTAYAHGRLRQVANYAGLAAGMCLEVHYDYDEFHDLGIRIFDGHFTFASLFLIAEFDRVRSLQIDREGQQLRKQYDGSIRFASCSQETDQRNIWDEIGDKVEEVDRAIDVLISAGMSSPALRTAAKSGVDVKGAGHAELAIAFTVLGPLQGVNILQTIKQPWPSTWFGRAMSISAAVGSLARLTLTIILCFSPTDQRRFILKVLTKLVATVLFLLVFSVITIVFEWRGAADAVFVMLFVLDVIFVLSLFFGALGIDGTLALPGGTWILQYFLRRQADECDSCGAARSDEMETDEESSEEESVPGSGPNSLVQGSA</sequence>
<name>A0ABP0PWM2_9DINO</name>
<keyword evidence="2" id="KW-0812">Transmembrane</keyword>
<evidence type="ECO:0000313" key="4">
    <source>
        <dbReference type="Proteomes" id="UP001642484"/>
    </source>
</evidence>
<keyword evidence="2" id="KW-0472">Membrane</keyword>
<dbReference type="Proteomes" id="UP001642484">
    <property type="component" value="Unassembled WGS sequence"/>
</dbReference>
<feature type="compositionally biased region" description="Acidic residues" evidence="1">
    <location>
        <begin position="539"/>
        <end position="550"/>
    </location>
</feature>
<evidence type="ECO:0000256" key="2">
    <source>
        <dbReference type="SAM" id="Phobius"/>
    </source>
</evidence>
<feature type="transmembrane region" description="Helical" evidence="2">
    <location>
        <begin position="452"/>
        <end position="475"/>
    </location>
</feature>
<reference evidence="3 4" key="1">
    <citation type="submission" date="2024-02" db="EMBL/GenBank/DDBJ databases">
        <authorList>
            <person name="Chen Y."/>
            <person name="Shah S."/>
            <person name="Dougan E. K."/>
            <person name="Thang M."/>
            <person name="Chan C."/>
        </authorList>
    </citation>
    <scope>NUCLEOTIDE SEQUENCE [LARGE SCALE GENOMIC DNA]</scope>
</reference>
<proteinExistence type="predicted"/>
<evidence type="ECO:0000256" key="1">
    <source>
        <dbReference type="SAM" id="MobiDB-lite"/>
    </source>
</evidence>
<keyword evidence="2" id="KW-1133">Transmembrane helix</keyword>
<feature type="compositionally biased region" description="Polar residues" evidence="1">
    <location>
        <begin position="555"/>
        <end position="564"/>
    </location>
</feature>
<keyword evidence="4" id="KW-1185">Reference proteome</keyword>
<gene>
    <name evidence="3" type="ORF">CCMP2556_LOCUS39459</name>
</gene>
<organism evidence="3 4">
    <name type="scientific">Durusdinium trenchii</name>
    <dbReference type="NCBI Taxonomy" id="1381693"/>
    <lineage>
        <taxon>Eukaryota</taxon>
        <taxon>Sar</taxon>
        <taxon>Alveolata</taxon>
        <taxon>Dinophyceae</taxon>
        <taxon>Suessiales</taxon>
        <taxon>Symbiodiniaceae</taxon>
        <taxon>Durusdinium</taxon>
    </lineage>
</organism>
<evidence type="ECO:0000313" key="3">
    <source>
        <dbReference type="EMBL" id="CAK9080339.1"/>
    </source>
</evidence>
<feature type="transmembrane region" description="Helical" evidence="2">
    <location>
        <begin position="207"/>
        <end position="230"/>
    </location>
</feature>
<feature type="transmembrane region" description="Helical" evidence="2">
    <location>
        <begin position="481"/>
        <end position="504"/>
    </location>
</feature>
<protein>
    <submittedName>
        <fullName evidence="3">Uncharacterized protein</fullName>
    </submittedName>
</protein>
<accession>A0ABP0PWM2</accession>